<evidence type="ECO:0000313" key="4">
    <source>
        <dbReference type="EMBL" id="KKS92120.1"/>
    </source>
</evidence>
<comment type="caution">
    <text evidence="4">The sequence shown here is derived from an EMBL/GenBank/DDBJ whole genome shotgun (WGS) entry which is preliminary data.</text>
</comment>
<evidence type="ECO:0000256" key="1">
    <source>
        <dbReference type="ARBA" id="ARBA00023125"/>
    </source>
</evidence>
<dbReference type="GO" id="GO:0015074">
    <property type="term" value="P:DNA integration"/>
    <property type="evidence" value="ECO:0007669"/>
    <property type="project" value="InterPro"/>
</dbReference>
<feature type="domain" description="Core-binding (CB)" evidence="3">
    <location>
        <begin position="150"/>
        <end position="239"/>
    </location>
</feature>
<evidence type="ECO:0000313" key="5">
    <source>
        <dbReference type="Proteomes" id="UP000033980"/>
    </source>
</evidence>
<evidence type="ECO:0000256" key="2">
    <source>
        <dbReference type="PROSITE-ProRule" id="PRU01248"/>
    </source>
</evidence>
<gene>
    <name evidence="4" type="ORF">UV68_C0051G0001</name>
</gene>
<dbReference type="PATRIC" id="fig|1618390.3.peg.829"/>
<dbReference type="Proteomes" id="UP000033980">
    <property type="component" value="Unassembled WGS sequence"/>
</dbReference>
<dbReference type="InterPro" id="IPR010998">
    <property type="entry name" value="Integrase_recombinase_N"/>
</dbReference>
<reference evidence="4 5" key="1">
    <citation type="journal article" date="2015" name="Nature">
        <title>rRNA introns, odd ribosomes, and small enigmatic genomes across a large radiation of phyla.</title>
        <authorList>
            <person name="Brown C.T."/>
            <person name="Hug L.A."/>
            <person name="Thomas B.C."/>
            <person name="Sharon I."/>
            <person name="Castelle C.J."/>
            <person name="Singh A."/>
            <person name="Wilkins M.J."/>
            <person name="Williams K.H."/>
            <person name="Banfield J.F."/>
        </authorList>
    </citation>
    <scope>NUCLEOTIDE SEQUENCE [LARGE SCALE GENOMIC DNA]</scope>
</reference>
<keyword evidence="1 2" id="KW-0238">DNA-binding</keyword>
<dbReference type="InterPro" id="IPR011010">
    <property type="entry name" value="DNA_brk_join_enz"/>
</dbReference>
<dbReference type="EMBL" id="LCFK01000051">
    <property type="protein sequence ID" value="KKS92120.1"/>
    <property type="molecule type" value="Genomic_DNA"/>
</dbReference>
<accession>A0A0G1D2J8</accession>
<dbReference type="SUPFAM" id="SSF56349">
    <property type="entry name" value="DNA breaking-rejoining enzymes"/>
    <property type="match status" value="1"/>
</dbReference>
<protein>
    <recommendedName>
        <fullName evidence="3">Core-binding (CB) domain-containing protein</fullName>
    </recommendedName>
</protein>
<dbReference type="Pfam" id="PF02899">
    <property type="entry name" value="Phage_int_SAM_1"/>
    <property type="match status" value="2"/>
</dbReference>
<feature type="non-terminal residue" evidence="4">
    <location>
        <position position="2376"/>
    </location>
</feature>
<dbReference type="InterPro" id="IPR044068">
    <property type="entry name" value="CB"/>
</dbReference>
<sequence>MGLPDQTELLKLFSAFLIEAGLSAVSIKNYLSDLRHFLSFCATETTSVNPVEQPTVKDIFQNIDKYLDRYIQSQKSTFTPPSTTNRRLASIRRFSTFLKAKFSISNIFTDQNISENIKKNENISSDQTTSSSLNGIRFSEHLQSVSDSRLSSTKLLEQFKASLEKEKKTHSTIKNYLSDLNHFFLWTAKQTPFTDQNLVNILSDQLLKAYITYLKLSHTSTSVINRRQSSIKKLTKFSFDQGYLPENPFEIKAPPKSLAPLAWIERLSEKRKKNLGPKNRLTKVYERYSALPWTPYLNLALLVLATTAMAIFAYNQIISAARPSSAATALTPPRRQLSFQGRLTDSSGTPITTAVSVVFRLFNQLTPPGTQLYTSNTCSITPDQDGIFNTLIGDGVCGAEIASSVFTDNRDVFLEIQVGSETLTPRQQIATVGFALNSETLQGYPASASATINTVPVIDNTGNINIAVTSPSIISTDGTFTIEGQALALTTTENSGGDIILQPDALGSGQILALGGTTDEDSFRVTNANLTTGSLISGYVGNDLLLGRLISLTSGSTETDRFWVATDGRTSINASATDSALIINQTGTGNLISASVSGSPVFTVTQDGNVDITGQYLVDGAPVSSSNWQRTDGSLAPLNITDSVNIGAVATASALVHLAGTSGENSFVNTGNLGIGTTTPDNKVELLGTGRQLRLTYTDASLYSEIYTGSDGALYLDPSHASNAIYLAGNSAFLSSSTTSQWNHTNGTILLQNSTMNGASGTATPVKVVPFLTPSTGTMNMDAFTIQPTINQSGTATGNYTALKVNVTQTSVLGSTNYLAQLGVGGVYSFNIENSGQVGIGLTNPAYSLDVSGDINITGQYLVNGTPLTASNWQRTDGSLAPLVITDSVNIGATATDSAYVHLAGTSGENSFVNTGNFGIGVTSPTAKLDVNTGGQFAVNTLAGAMHLRASGTPATDAYGAGIIFSEVSGLSGVNNGAAIASYQSGADTNSTGLKFLYHTVSFGASRVVGMILDGAGNLSIGTANPAYKLDVAGDINLTGALRDNGDAGTSGQLLSSTATGIDWIDVSSVNYWQRNSGVLTPLNITDALTLGDTATASAYVHFAGTAGDDSFINNGNFGIGLTNPAYTLDVAGDINLTGALRDNGGAGTAGQILSSTGTGVEWIDNTATSSGSGDSLWTTSNGAIYPINATWDAFIGGDSTASAKFGFINVDSGTPTASISGTTTDVATYLTGEGNLATTNMAPLTIGGTTTGPIQLSPKGTNGLRVDAAGRVGIGATTPGYGLYVTGSGDSGAIATTVYVATPAIRGSLYSGLTRIAMSTADTIFYGYNGATNEAFRFDGAGNLAIGRPTASSKIDLLGNFNEVGSATISASYAGGKPLVVKGFSGQTANLQEWQNSTGTPLTVVDSNGNIGIGDSTPLSALTVGDGDDFQVNSTGAIVAATGITSSGTITFSAFGTGIVHSDSSGVLSSSAIDLASSDVTGILPIARGGTNNDTYATDKFLVFDGTKIAASAFDSTSFEAPLTFSNGLTRTLNNIVWGGQLTGATNIDMNGNDVTFTGSGNFGIGVASPSAKFDVAGVFVVDSTTGRVGIGTTTPSVSLDIAGTTSTISNSAGDITINAASGVINFSGDSLDNILNATISGQLKLGNYPTVGLPDTIGTGSLVYDSTTNNPLYWDGTAWKGMGSYLSRTSSGILYPTSFYDSINVGGTPSASSSALVRLSSSDSFYSFFYNPTAFGFNDTAISGANTILEAEGDISPHSDATWNLGSASFQWQNLNLANGIFVGGTEVVATNTNRLTGSTPWAALTGLRVGDGGSPVGGNALPTGIQLYVNGGATVSGTFGVVGGKIDVGTVDPPYTINGEKYGTYMAGMIGVKEEVMGKVNATDYIEGLGYRALIDLDGQVKGSDLWLFSKTTNLINNLDQLSVLLTASGQAKTWYEIDDQNNILAIYSTTPTNVIYRLTAPRFDAASWNNTRNSESIGFVINNPDVNQNIPGTGLLAGSINPELIAKMDNSFTLKVNGKENREVSSFFSSIIANLQVGTQVVTNLLVDNLTIRTKLISPIADIDSLKVVTATVSGVLYADDIQGKTVDNLTTQLNLLDEKYSTASAILTDLQAKYTSYDSLLGKVSTASASGDPLALSPLATSSAIIPSDLALESLSVHTIYSNDIMANGSIFTQAINSIESDLFIQPTGDKPVHILANLMTLYPDGKVVVSGDLLITGTIYSMGLDTHTATVSGSLALGKGDLATDSGKLIALFDDKGQIVGSIDASGSANFGQLVTGGLIIASSSDGQTSTMSAQTSSNTTIGTATIATGSAEIQVVSNKVTDHTLIYITPISDTSNQVLYVKSKQTGVGFTVAVPANANQVKDQISFNY</sequence>
<name>A0A0G1D2J8_9BACT</name>
<dbReference type="Gene3D" id="1.10.150.130">
    <property type="match status" value="2"/>
</dbReference>
<dbReference type="PROSITE" id="PS51900">
    <property type="entry name" value="CB"/>
    <property type="match status" value="2"/>
</dbReference>
<dbReference type="SUPFAM" id="SSF47823">
    <property type="entry name" value="lambda integrase-like, N-terminal domain"/>
    <property type="match status" value="1"/>
</dbReference>
<organism evidence="4 5">
    <name type="scientific">Candidatus Collierbacteria bacterium GW2011_GWC2_43_12</name>
    <dbReference type="NCBI Taxonomy" id="1618390"/>
    <lineage>
        <taxon>Bacteria</taxon>
        <taxon>Candidatus Collieribacteriota</taxon>
    </lineage>
</organism>
<proteinExistence type="predicted"/>
<dbReference type="InterPro" id="IPR004107">
    <property type="entry name" value="Integrase_SAM-like_N"/>
</dbReference>
<dbReference type="GO" id="GO:0003677">
    <property type="term" value="F:DNA binding"/>
    <property type="evidence" value="ECO:0007669"/>
    <property type="project" value="UniProtKB-UniRule"/>
</dbReference>
<feature type="domain" description="Core-binding (CB)" evidence="3">
    <location>
        <begin position="4"/>
        <end position="99"/>
    </location>
</feature>
<evidence type="ECO:0000259" key="3">
    <source>
        <dbReference type="PROSITE" id="PS51900"/>
    </source>
</evidence>